<keyword evidence="5" id="KW-1185">Reference proteome</keyword>
<dbReference type="SUPFAM" id="SSF56112">
    <property type="entry name" value="Protein kinase-like (PK-like)"/>
    <property type="match status" value="1"/>
</dbReference>
<protein>
    <recommendedName>
        <fullName evidence="3">Protein kinase domain-containing protein</fullName>
    </recommendedName>
</protein>
<dbReference type="GO" id="GO:0005737">
    <property type="term" value="C:cytoplasm"/>
    <property type="evidence" value="ECO:0007669"/>
    <property type="project" value="TreeGrafter"/>
</dbReference>
<dbReference type="Gene3D" id="1.10.510.10">
    <property type="entry name" value="Transferase(Phosphotransferase) domain 1"/>
    <property type="match status" value="1"/>
</dbReference>
<dbReference type="PANTHER" id="PTHR24346">
    <property type="entry name" value="MAP/MICROTUBULE AFFINITY-REGULATING KINASE"/>
    <property type="match status" value="1"/>
</dbReference>
<dbReference type="GO" id="GO:0035556">
    <property type="term" value="P:intracellular signal transduction"/>
    <property type="evidence" value="ECO:0007669"/>
    <property type="project" value="TreeGrafter"/>
</dbReference>
<accession>A0A371DFN3</accession>
<gene>
    <name evidence="4" type="ORF">OH76DRAFT_1401680</name>
</gene>
<evidence type="ECO:0000259" key="3">
    <source>
        <dbReference type="PROSITE" id="PS50011"/>
    </source>
</evidence>
<sequence>MESHPPRVPHYIFVSQEAAERYAKDTDGGFYDLLEAETYWRDRYAFLQESGYVLRPRYRPGWKPSWTGTNRDPMFCEDSIIIPIPHIIDATRQADGRVVTIKSTRNDSREISIARHLSQIHQPENHAVPILDVFTDPFDATLSLLVMPYLRPFNDPEFCTIGEVMDFVRQTLEGLSFLHKQRVAHRDIGAANVMMDGRALYPEGHHPVRRKWSTDAIHELRPLSRTNCAVRYYFIDFGLSRMFEEGESTLVLGRTGRDKQIPELSSDVPYDAYRADVFALGNLYYKELVSKYHGLEVIQPLINMMKWKVPAQRPTAEAAERIFDSMYSRTDESMLRWRLRSREESTSERVVYDTVAVAREGIYQLKRLIS</sequence>
<evidence type="ECO:0000313" key="5">
    <source>
        <dbReference type="Proteomes" id="UP000256964"/>
    </source>
</evidence>
<dbReference type="STRING" id="139420.A0A371DFN3"/>
<dbReference type="GO" id="GO:0004674">
    <property type="term" value="F:protein serine/threonine kinase activity"/>
    <property type="evidence" value="ECO:0007669"/>
    <property type="project" value="TreeGrafter"/>
</dbReference>
<dbReference type="SMART" id="SM00220">
    <property type="entry name" value="S_TKc"/>
    <property type="match status" value="1"/>
</dbReference>
<feature type="domain" description="Protein kinase" evidence="3">
    <location>
        <begin position="19"/>
        <end position="370"/>
    </location>
</feature>
<proteinExistence type="predicted"/>
<evidence type="ECO:0000256" key="2">
    <source>
        <dbReference type="ARBA" id="ARBA00022840"/>
    </source>
</evidence>
<dbReference type="Pfam" id="PF00069">
    <property type="entry name" value="Pkinase"/>
    <property type="match status" value="1"/>
</dbReference>
<keyword evidence="1" id="KW-0547">Nucleotide-binding</keyword>
<reference evidence="4 5" key="1">
    <citation type="journal article" date="2018" name="Biotechnol. Biofuels">
        <title>Integrative visual omics of the white-rot fungus Polyporus brumalis exposes the biotechnological potential of its oxidative enzymes for delignifying raw plant biomass.</title>
        <authorList>
            <person name="Miyauchi S."/>
            <person name="Rancon A."/>
            <person name="Drula E."/>
            <person name="Hage H."/>
            <person name="Chaduli D."/>
            <person name="Favel A."/>
            <person name="Grisel S."/>
            <person name="Henrissat B."/>
            <person name="Herpoel-Gimbert I."/>
            <person name="Ruiz-Duenas F.J."/>
            <person name="Chevret D."/>
            <person name="Hainaut M."/>
            <person name="Lin J."/>
            <person name="Wang M."/>
            <person name="Pangilinan J."/>
            <person name="Lipzen A."/>
            <person name="Lesage-Meessen L."/>
            <person name="Navarro D."/>
            <person name="Riley R."/>
            <person name="Grigoriev I.V."/>
            <person name="Zhou S."/>
            <person name="Raouche S."/>
            <person name="Rosso M.N."/>
        </authorList>
    </citation>
    <scope>NUCLEOTIDE SEQUENCE [LARGE SCALE GENOMIC DNA]</scope>
    <source>
        <strain evidence="4 5">BRFM 1820</strain>
    </source>
</reference>
<dbReference type="Proteomes" id="UP000256964">
    <property type="component" value="Unassembled WGS sequence"/>
</dbReference>
<dbReference type="InterPro" id="IPR000719">
    <property type="entry name" value="Prot_kinase_dom"/>
</dbReference>
<keyword evidence="2" id="KW-0067">ATP-binding</keyword>
<evidence type="ECO:0000256" key="1">
    <source>
        <dbReference type="ARBA" id="ARBA00022741"/>
    </source>
</evidence>
<dbReference type="PROSITE" id="PS50011">
    <property type="entry name" value="PROTEIN_KINASE_DOM"/>
    <property type="match status" value="1"/>
</dbReference>
<evidence type="ECO:0000313" key="4">
    <source>
        <dbReference type="EMBL" id="RDX51361.1"/>
    </source>
</evidence>
<dbReference type="EMBL" id="KZ857395">
    <property type="protein sequence ID" value="RDX51361.1"/>
    <property type="molecule type" value="Genomic_DNA"/>
</dbReference>
<dbReference type="GO" id="GO:0005524">
    <property type="term" value="F:ATP binding"/>
    <property type="evidence" value="ECO:0007669"/>
    <property type="project" value="UniProtKB-KW"/>
</dbReference>
<dbReference type="OrthoDB" id="5987198at2759"/>
<dbReference type="AlphaFoldDB" id="A0A371DFN3"/>
<name>A0A371DFN3_9APHY</name>
<dbReference type="PANTHER" id="PTHR24346:SF30">
    <property type="entry name" value="MATERNAL EMBRYONIC LEUCINE ZIPPER KINASE"/>
    <property type="match status" value="1"/>
</dbReference>
<dbReference type="InterPro" id="IPR011009">
    <property type="entry name" value="Kinase-like_dom_sf"/>
</dbReference>
<organism evidence="4 5">
    <name type="scientific">Lentinus brumalis</name>
    <dbReference type="NCBI Taxonomy" id="2498619"/>
    <lineage>
        <taxon>Eukaryota</taxon>
        <taxon>Fungi</taxon>
        <taxon>Dikarya</taxon>
        <taxon>Basidiomycota</taxon>
        <taxon>Agaricomycotina</taxon>
        <taxon>Agaricomycetes</taxon>
        <taxon>Polyporales</taxon>
        <taxon>Polyporaceae</taxon>
        <taxon>Lentinus</taxon>
    </lineage>
</organism>